<feature type="domain" description="EAL" evidence="2">
    <location>
        <begin position="722"/>
        <end position="972"/>
    </location>
</feature>
<dbReference type="SMART" id="SM00267">
    <property type="entry name" value="GGDEF"/>
    <property type="match status" value="1"/>
</dbReference>
<name>A0A934JSG5_9GAMM</name>
<gene>
    <name evidence="5" type="ORF">I8J31_07210</name>
</gene>
<dbReference type="CDD" id="cd06225">
    <property type="entry name" value="HAMP"/>
    <property type="match status" value="1"/>
</dbReference>
<dbReference type="RefSeq" id="WP_199467620.1">
    <property type="nucleotide sequence ID" value="NZ_JAEMNX010000006.1"/>
</dbReference>
<dbReference type="Gene3D" id="3.30.70.270">
    <property type="match status" value="1"/>
</dbReference>
<dbReference type="PROSITE" id="PS50885">
    <property type="entry name" value="HAMP"/>
    <property type="match status" value="1"/>
</dbReference>
<dbReference type="InterPro" id="IPR000160">
    <property type="entry name" value="GGDEF_dom"/>
</dbReference>
<dbReference type="EMBL" id="JAEMNX010000006">
    <property type="protein sequence ID" value="MBJ7537471.1"/>
    <property type="molecule type" value="Genomic_DNA"/>
</dbReference>
<dbReference type="InterPro" id="IPR035919">
    <property type="entry name" value="EAL_sf"/>
</dbReference>
<protein>
    <submittedName>
        <fullName evidence="5">EAL domain-containing protein</fullName>
    </submittedName>
</protein>
<dbReference type="Proteomes" id="UP000628710">
    <property type="component" value="Unassembled WGS sequence"/>
</dbReference>
<dbReference type="CDD" id="cd01948">
    <property type="entry name" value="EAL"/>
    <property type="match status" value="1"/>
</dbReference>
<dbReference type="PANTHER" id="PTHR44757">
    <property type="entry name" value="DIGUANYLATE CYCLASE DGCP"/>
    <property type="match status" value="1"/>
</dbReference>
<dbReference type="InterPro" id="IPR035965">
    <property type="entry name" value="PAS-like_dom_sf"/>
</dbReference>
<dbReference type="SUPFAM" id="SSF55785">
    <property type="entry name" value="PYP-like sensor domain (PAS domain)"/>
    <property type="match status" value="1"/>
</dbReference>
<dbReference type="Gene3D" id="3.20.20.450">
    <property type="entry name" value="EAL domain"/>
    <property type="match status" value="1"/>
</dbReference>
<dbReference type="GO" id="GO:0007165">
    <property type="term" value="P:signal transduction"/>
    <property type="evidence" value="ECO:0007669"/>
    <property type="project" value="InterPro"/>
</dbReference>
<feature type="transmembrane region" description="Helical" evidence="1">
    <location>
        <begin position="12"/>
        <end position="35"/>
    </location>
</feature>
<dbReference type="PROSITE" id="PS50887">
    <property type="entry name" value="GGDEF"/>
    <property type="match status" value="1"/>
</dbReference>
<dbReference type="InterPro" id="IPR043128">
    <property type="entry name" value="Rev_trsase/Diguanyl_cyclase"/>
</dbReference>
<dbReference type="GO" id="GO:0016020">
    <property type="term" value="C:membrane"/>
    <property type="evidence" value="ECO:0007669"/>
    <property type="project" value="InterPro"/>
</dbReference>
<keyword evidence="1" id="KW-0812">Transmembrane</keyword>
<organism evidence="5 6">
    <name type="scientific">Marinomonas transparens</name>
    <dbReference type="NCBI Taxonomy" id="2795388"/>
    <lineage>
        <taxon>Bacteria</taxon>
        <taxon>Pseudomonadati</taxon>
        <taxon>Pseudomonadota</taxon>
        <taxon>Gammaproteobacteria</taxon>
        <taxon>Oceanospirillales</taxon>
        <taxon>Oceanospirillaceae</taxon>
        <taxon>Marinomonas</taxon>
    </lineage>
</organism>
<reference evidence="5" key="1">
    <citation type="submission" date="2020-12" db="EMBL/GenBank/DDBJ databases">
        <title>Marinomonas arctica sp. nov., a psychrotolerant bacterium isolated from the Arctic.</title>
        <authorList>
            <person name="Zhang Y."/>
        </authorList>
    </citation>
    <scope>NUCLEOTIDE SEQUENCE</scope>
    <source>
        <strain evidence="5">C1424</strain>
    </source>
</reference>
<feature type="domain" description="GGDEF" evidence="4">
    <location>
        <begin position="580"/>
        <end position="713"/>
    </location>
</feature>
<evidence type="ECO:0000259" key="4">
    <source>
        <dbReference type="PROSITE" id="PS50887"/>
    </source>
</evidence>
<accession>A0A934JSG5</accession>
<evidence type="ECO:0000313" key="5">
    <source>
        <dbReference type="EMBL" id="MBJ7537471.1"/>
    </source>
</evidence>
<dbReference type="Pfam" id="PF00990">
    <property type="entry name" value="GGDEF"/>
    <property type="match status" value="1"/>
</dbReference>
<dbReference type="SMART" id="SM00091">
    <property type="entry name" value="PAS"/>
    <property type="match status" value="1"/>
</dbReference>
<evidence type="ECO:0000256" key="1">
    <source>
        <dbReference type="SAM" id="Phobius"/>
    </source>
</evidence>
<dbReference type="Pfam" id="PF12860">
    <property type="entry name" value="PAS_7"/>
    <property type="match status" value="1"/>
</dbReference>
<dbReference type="SMART" id="SM00052">
    <property type="entry name" value="EAL"/>
    <property type="match status" value="1"/>
</dbReference>
<dbReference type="InterPro" id="IPR003660">
    <property type="entry name" value="HAMP_dom"/>
</dbReference>
<dbReference type="InterPro" id="IPR001633">
    <property type="entry name" value="EAL_dom"/>
</dbReference>
<feature type="domain" description="HAMP" evidence="3">
    <location>
        <begin position="356"/>
        <end position="412"/>
    </location>
</feature>
<dbReference type="Pfam" id="PF00563">
    <property type="entry name" value="EAL"/>
    <property type="match status" value="1"/>
</dbReference>
<dbReference type="SUPFAM" id="SSF55073">
    <property type="entry name" value="Nucleotide cyclase"/>
    <property type="match status" value="1"/>
</dbReference>
<dbReference type="PANTHER" id="PTHR44757:SF2">
    <property type="entry name" value="BIOFILM ARCHITECTURE MAINTENANCE PROTEIN MBAA"/>
    <property type="match status" value="1"/>
</dbReference>
<proteinExistence type="predicted"/>
<dbReference type="AlphaFoldDB" id="A0A934JSG5"/>
<dbReference type="Gene3D" id="3.30.450.20">
    <property type="entry name" value="PAS domain"/>
    <property type="match status" value="1"/>
</dbReference>
<keyword evidence="1" id="KW-1133">Transmembrane helix</keyword>
<sequence length="983" mass="110554">MIAIFTSFTSRLRFKVLSVALFVACIIGVVGWVGIKLSDTVFSSVSDTTETYLPLLTKTISASNAMYDLTNSSLDLLHACKLADGSHREASENNVMEDFQTMDELSEFLAQLGLQEHQRKLSSSLDESRNAFKDLTHICDVQTLLQTDFSIQFKIATHQAQGLLDDLDGIQKKHIAMLGVTADAWLDRQELVLIELISSSLNHIFQRLKVHPHSSSLVTEGMTVIEHNTEDLENIRRHLVGAERYTFSDGTPLISADVQERFVVFAEQMLSDEGVHDIWQRTMLFYSGTIITRLAINRTGLALSSVLNGVENEARFRYKQARTLTYETLEASRQTLIYITAIPIIVLLIFGMVLSSRLIRPIESLKNFVLALRSSKELDQRMPHYLLSRNDELGTLAFHFDALIFELASARKRLLSESEEKIKTQLDRLSAAFENIPEGLCLTDVNGELLICNQRFTDLYELEEKDVLPGTPFRNILRSCNQRGAVIIPKMPDMEEQSYLLEKQQEGEQGEKKIISVRTAKTTEGGVISVHDDITHRRRQQEQIEHLAYHDTLTKLPNRRLFLDDFNRLLTPSATPKTSIQTTLLFMDLDLFKGVNDVLGHPIGDQLLILVAERLKMNLPEHTHVYRVGGDEFAILVQASFRTAEILALVQTMIDTIRMPYEIDGHRIIIGMSVGIACSPEDGQEASVLMKSADLALYHAKEAGRNQFAFFQPEMEQHTKAKRELEIELRNALDNDDLELAFQPKWGVESGRVEGFEALLRWPHKTRGYISPDEFIPIAEETGLIVRIGAWVLLKACYEASTWPDDIEVSVNVSPVQFLAKSLYDDVTSALSQTGLAPERLELEITEGILMQDTDANLKTLSSIGALGIKIALDDFGTGYSSLGYLRRFHFDRIKIDKSFVSDVLTSKDSQAVVHAVCGICKSLDIESVAEGVEELVQMAFLKQEGCSQLQGYFIARPMTPEAALDFIEASHPHLNNEQEKGR</sequence>
<dbReference type="NCBIfam" id="TIGR00254">
    <property type="entry name" value="GGDEF"/>
    <property type="match status" value="1"/>
</dbReference>
<dbReference type="InterPro" id="IPR029787">
    <property type="entry name" value="Nucleotide_cyclase"/>
</dbReference>
<keyword evidence="1" id="KW-0472">Membrane</keyword>
<dbReference type="Gene3D" id="6.10.340.10">
    <property type="match status" value="1"/>
</dbReference>
<keyword evidence="6" id="KW-1185">Reference proteome</keyword>
<evidence type="ECO:0000259" key="2">
    <source>
        <dbReference type="PROSITE" id="PS50883"/>
    </source>
</evidence>
<dbReference type="CDD" id="cd01949">
    <property type="entry name" value="GGDEF"/>
    <property type="match status" value="1"/>
</dbReference>
<dbReference type="PROSITE" id="PS50883">
    <property type="entry name" value="EAL"/>
    <property type="match status" value="1"/>
</dbReference>
<dbReference type="SUPFAM" id="SSF141868">
    <property type="entry name" value="EAL domain-like"/>
    <property type="match status" value="1"/>
</dbReference>
<dbReference type="InterPro" id="IPR052155">
    <property type="entry name" value="Biofilm_reg_signaling"/>
</dbReference>
<comment type="caution">
    <text evidence="5">The sequence shown here is derived from an EMBL/GenBank/DDBJ whole genome shotgun (WGS) entry which is preliminary data.</text>
</comment>
<evidence type="ECO:0000313" key="6">
    <source>
        <dbReference type="Proteomes" id="UP000628710"/>
    </source>
</evidence>
<evidence type="ECO:0000259" key="3">
    <source>
        <dbReference type="PROSITE" id="PS50885"/>
    </source>
</evidence>
<dbReference type="InterPro" id="IPR000014">
    <property type="entry name" value="PAS"/>
</dbReference>